<dbReference type="OrthoDB" id="2307894at2759"/>
<sequence>MVDTTIKYNPNIVSIQEKKIFNDNKNHEILSVRKAAEIFSSVTKGNVDKDSRKNKLIAYNDDKEKPGFVGYLKDVGWNLKERTLGSNKIEPSYKPSISSPRDIKIDQFTKDFKEKKSNRNRKKSITMIRIIEKEEQLVSPINIYLEHRDHLEQDKRARVNLDILKEEIYIPKNQSQQIIEPLPNLCGLLDIKFFQNIGYGGDVIGLGNNMWGMV</sequence>
<keyword evidence="2" id="KW-1185">Reference proteome</keyword>
<gene>
    <name evidence="1" type="ORF">C1645_812732</name>
</gene>
<evidence type="ECO:0000313" key="1">
    <source>
        <dbReference type="EMBL" id="RIA98470.1"/>
    </source>
</evidence>
<evidence type="ECO:0000313" key="2">
    <source>
        <dbReference type="Proteomes" id="UP000265703"/>
    </source>
</evidence>
<comment type="caution">
    <text evidence="1">The sequence shown here is derived from an EMBL/GenBank/DDBJ whole genome shotgun (WGS) entry which is preliminary data.</text>
</comment>
<proteinExistence type="predicted"/>
<dbReference type="Proteomes" id="UP000265703">
    <property type="component" value="Unassembled WGS sequence"/>
</dbReference>
<dbReference type="EMBL" id="QKYT01000015">
    <property type="protein sequence ID" value="RIA98470.1"/>
    <property type="molecule type" value="Genomic_DNA"/>
</dbReference>
<dbReference type="AlphaFoldDB" id="A0A397TJS4"/>
<reference evidence="1 2" key="1">
    <citation type="submission" date="2018-06" db="EMBL/GenBank/DDBJ databases">
        <title>Comparative genomics reveals the genomic features of Rhizophagus irregularis, R. cerebriforme, R. diaphanum and Gigaspora rosea, and their symbiotic lifestyle signature.</title>
        <authorList>
            <person name="Morin E."/>
            <person name="San Clemente H."/>
            <person name="Chen E.C.H."/>
            <person name="De La Providencia I."/>
            <person name="Hainaut M."/>
            <person name="Kuo A."/>
            <person name="Kohler A."/>
            <person name="Murat C."/>
            <person name="Tang N."/>
            <person name="Roy S."/>
            <person name="Loubradou J."/>
            <person name="Henrissat B."/>
            <person name="Grigoriev I.V."/>
            <person name="Corradi N."/>
            <person name="Roux C."/>
            <person name="Martin F.M."/>
        </authorList>
    </citation>
    <scope>NUCLEOTIDE SEQUENCE [LARGE SCALE GENOMIC DNA]</scope>
    <source>
        <strain evidence="1 2">DAOM 227022</strain>
    </source>
</reference>
<protein>
    <submittedName>
        <fullName evidence="1">Uncharacterized protein</fullName>
    </submittedName>
</protein>
<organism evidence="1 2">
    <name type="scientific">Glomus cerebriforme</name>
    <dbReference type="NCBI Taxonomy" id="658196"/>
    <lineage>
        <taxon>Eukaryota</taxon>
        <taxon>Fungi</taxon>
        <taxon>Fungi incertae sedis</taxon>
        <taxon>Mucoromycota</taxon>
        <taxon>Glomeromycotina</taxon>
        <taxon>Glomeromycetes</taxon>
        <taxon>Glomerales</taxon>
        <taxon>Glomeraceae</taxon>
        <taxon>Glomus</taxon>
    </lineage>
</organism>
<accession>A0A397TJS4</accession>
<name>A0A397TJS4_9GLOM</name>